<dbReference type="SMART" id="SM00382">
    <property type="entry name" value="AAA"/>
    <property type="match status" value="1"/>
</dbReference>
<dbReference type="Gene3D" id="3.40.50.300">
    <property type="entry name" value="P-loop containing nucleotide triphosphate hydrolases"/>
    <property type="match status" value="1"/>
</dbReference>
<keyword evidence="11" id="KW-0472">Membrane</keyword>
<dbReference type="GO" id="GO:0005524">
    <property type="term" value="F:ATP binding"/>
    <property type="evidence" value="ECO:0007669"/>
    <property type="project" value="UniProtKB-KW"/>
</dbReference>
<dbReference type="PANTHER" id="PTHR13302:SF8">
    <property type="entry name" value="CONSERVED OLIGOMERIC GOLGI COMPLEX SUBUNIT 3"/>
    <property type="match status" value="1"/>
</dbReference>
<dbReference type="GO" id="GO:0005801">
    <property type="term" value="C:cis-Golgi network"/>
    <property type="evidence" value="ECO:0007669"/>
    <property type="project" value="InterPro"/>
</dbReference>
<dbReference type="GO" id="GO:0006886">
    <property type="term" value="P:intracellular protein transport"/>
    <property type="evidence" value="ECO:0007669"/>
    <property type="project" value="InterPro"/>
</dbReference>
<dbReference type="FunFam" id="1.10.150.20:FF:000008">
    <property type="entry name" value="DNA repair protein RAD51 homolog"/>
    <property type="match status" value="1"/>
</dbReference>
<evidence type="ECO:0000256" key="9">
    <source>
        <dbReference type="ARBA" id="ARBA00022927"/>
    </source>
</evidence>
<dbReference type="EMBL" id="CM007361">
    <property type="protein sequence ID" value="OIW19324.1"/>
    <property type="molecule type" value="Genomic_DNA"/>
</dbReference>
<dbReference type="GO" id="GO:0005694">
    <property type="term" value="C:chromosome"/>
    <property type="evidence" value="ECO:0007669"/>
    <property type="project" value="UniProtKB-ARBA"/>
</dbReference>
<dbReference type="SUPFAM" id="SSF52540">
    <property type="entry name" value="P-loop containing nucleoside triphosphate hydrolases"/>
    <property type="match status" value="1"/>
</dbReference>
<comment type="similarity">
    <text evidence="4">Belongs to the COG3 family.</text>
</comment>
<dbReference type="GO" id="GO:0000724">
    <property type="term" value="P:double-strand break repair via homologous recombination"/>
    <property type="evidence" value="ECO:0007669"/>
    <property type="project" value="InterPro"/>
</dbReference>
<keyword evidence="19" id="KW-1185">Reference proteome</keyword>
<evidence type="ECO:0000256" key="10">
    <source>
        <dbReference type="ARBA" id="ARBA00023034"/>
    </source>
</evidence>
<dbReference type="SUPFAM" id="SSF47794">
    <property type="entry name" value="Rad51 N-terminal domain-like"/>
    <property type="match status" value="1"/>
</dbReference>
<dbReference type="Gene3D" id="1.10.150.20">
    <property type="entry name" value="5' to 3' exonuclease, C-terminal subdomain"/>
    <property type="match status" value="1"/>
</dbReference>
<dbReference type="Pfam" id="PF08423">
    <property type="entry name" value="Rad51"/>
    <property type="match status" value="1"/>
</dbReference>
<reference evidence="18 19" key="1">
    <citation type="journal article" date="2017" name="Plant Biotechnol. J.">
        <title>A comprehensive draft genome sequence for lupin (Lupinus angustifolius), an emerging health food: insights into plant-microbe interactions and legume evolution.</title>
        <authorList>
            <person name="Hane J.K."/>
            <person name="Ming Y."/>
            <person name="Kamphuis L.G."/>
            <person name="Nelson M.N."/>
            <person name="Garg G."/>
            <person name="Atkins C.A."/>
            <person name="Bayer P.E."/>
            <person name="Bravo A."/>
            <person name="Bringans S."/>
            <person name="Cannon S."/>
            <person name="Edwards D."/>
            <person name="Foley R."/>
            <person name="Gao L.L."/>
            <person name="Harrison M.J."/>
            <person name="Huang W."/>
            <person name="Hurgobin B."/>
            <person name="Li S."/>
            <person name="Liu C.W."/>
            <person name="McGrath A."/>
            <person name="Morahan G."/>
            <person name="Murray J."/>
            <person name="Weller J."/>
            <person name="Jian J."/>
            <person name="Singh K.B."/>
        </authorList>
    </citation>
    <scope>NUCLEOTIDE SEQUENCE [LARGE SCALE GENOMIC DNA]</scope>
    <source>
        <strain evidence="19">cv. Tanjil</strain>
        <tissue evidence="18">Whole plant</tissue>
    </source>
</reference>
<evidence type="ECO:0000256" key="5">
    <source>
        <dbReference type="ARBA" id="ARBA00020976"/>
    </source>
</evidence>
<dbReference type="InterPro" id="IPR027417">
    <property type="entry name" value="P-loop_NTPase"/>
</dbReference>
<dbReference type="OMA" id="YAFTKRW"/>
<dbReference type="GO" id="GO:0007030">
    <property type="term" value="P:Golgi organization"/>
    <property type="evidence" value="ECO:0007669"/>
    <property type="project" value="TreeGrafter"/>
</dbReference>
<evidence type="ECO:0000256" key="7">
    <source>
        <dbReference type="ARBA" id="ARBA00022741"/>
    </source>
</evidence>
<evidence type="ECO:0000313" key="19">
    <source>
        <dbReference type="Proteomes" id="UP000188354"/>
    </source>
</evidence>
<dbReference type="GO" id="GO:0000139">
    <property type="term" value="C:Golgi membrane"/>
    <property type="evidence" value="ECO:0007669"/>
    <property type="project" value="UniProtKB-SubCell"/>
</dbReference>
<evidence type="ECO:0000256" key="13">
    <source>
        <dbReference type="ARBA" id="ARBA00031339"/>
    </source>
</evidence>
<dbReference type="InterPro" id="IPR020588">
    <property type="entry name" value="RecA_ATP-bd"/>
</dbReference>
<dbReference type="PANTHER" id="PTHR13302">
    <property type="entry name" value="CONSERVED OLIGOMERIC GOLGI COMPLEX COMPONENT 3"/>
    <property type="match status" value="1"/>
</dbReference>
<dbReference type="InterPro" id="IPR048685">
    <property type="entry name" value="COG3_C"/>
</dbReference>
<feature type="region of interest" description="Disordered" evidence="15">
    <location>
        <begin position="1"/>
        <end position="23"/>
    </location>
</feature>
<dbReference type="AlphaFoldDB" id="A0A1J7I2A7"/>
<evidence type="ECO:0000256" key="6">
    <source>
        <dbReference type="ARBA" id="ARBA00022448"/>
    </source>
</evidence>
<dbReference type="GO" id="GO:0017119">
    <property type="term" value="C:Golgi transport complex"/>
    <property type="evidence" value="ECO:0007669"/>
    <property type="project" value="TreeGrafter"/>
</dbReference>
<dbReference type="Pfam" id="PF20671">
    <property type="entry name" value="COG3_C"/>
    <property type="match status" value="1"/>
</dbReference>
<dbReference type="InterPro" id="IPR020587">
    <property type="entry name" value="RecA_monomer-monomer_interface"/>
</dbReference>
<dbReference type="PROSITE" id="PS50163">
    <property type="entry name" value="RECA_3"/>
    <property type="match status" value="1"/>
</dbReference>
<dbReference type="GO" id="GO:0000150">
    <property type="term" value="F:DNA strand exchange activity"/>
    <property type="evidence" value="ECO:0007669"/>
    <property type="project" value="InterPro"/>
</dbReference>
<evidence type="ECO:0000256" key="2">
    <source>
        <dbReference type="ARBA" id="ARBA00004395"/>
    </source>
</evidence>
<keyword evidence="9" id="KW-0653">Protein transport</keyword>
<evidence type="ECO:0000256" key="11">
    <source>
        <dbReference type="ARBA" id="ARBA00023136"/>
    </source>
</evidence>
<dbReference type="GO" id="GO:1990426">
    <property type="term" value="P:mitotic recombination-dependent replication fork processing"/>
    <property type="evidence" value="ECO:0007669"/>
    <property type="project" value="InterPro"/>
</dbReference>
<evidence type="ECO:0000259" key="17">
    <source>
        <dbReference type="PROSITE" id="PS50163"/>
    </source>
</evidence>
<comment type="similarity">
    <text evidence="3">Belongs to the RecA family. RAD51 subfamily.</text>
</comment>
<dbReference type="InterPro" id="IPR048320">
    <property type="entry name" value="COG3_N"/>
</dbReference>
<dbReference type="GO" id="GO:0006891">
    <property type="term" value="P:intra-Golgi vesicle-mediated transport"/>
    <property type="evidence" value="ECO:0007669"/>
    <property type="project" value="TreeGrafter"/>
</dbReference>
<evidence type="ECO:0000313" key="18">
    <source>
        <dbReference type="EMBL" id="OIW19324.1"/>
    </source>
</evidence>
<name>A0A1J7I2A7_LUPAN</name>
<sequence>MEHQRQKAPQQQQQQNDAEEIQHGPFPVEQLQASGIAAVDVKKLKDAGICTVESVAYTPRKDLLQIKGISEAKVDKIIEAASKLVPMGFTSASELHAQRAEIIQITTGSIELDKVLEGGIETGSITELYGEFRSGKTQLCHTLCVTCQLPLDQGGGEGKAMYIDAEGTFRPQRLLQIADRFGLNGADVLENVAYARAYNTDHQSRLLLEAASMMVETRFALMIVDSATALYRTDFSGRGELSARQMHLAKFLRSLQKLADEFGVAIVITNQVVSQVDGSAVFAGPQVKPIGGNIMAHATTTRLALRKGRGEERICKVISSPCLAEAEARFQICAEGRKQSEVKVKKMGSRGPPQSIPNSGAISRGYNFASTWEQNAPLTDHQQAAIISLSHAVSDRPLPLNLAKENASVQDIALSIKTKDNSLHDSGAIETVMVNTNQFYTWFTDLESAMKSETEEKYQHYVNTLTERIQTCDDILQQVDDTLDLFNELQLQHQAVATKTKTLHDACDRLVQEKQRLIDFAEALRSKLNYFDELENVATNFYSPNMNVGNENFLPLLKRLDECISYVESNPQYAESSVYLVKFRQLQEAIRGSGGGKAVSEGVEASVIYVRFKAAASELKPLLEEIESRSSRKEYGQILVECHRLYCEQRLSLIRGIVQRRISEFAKKESLPSLTRSGCAYLIQVCQLEHQLFDHFFPASSKDISSLAPLMDPLSTYLYDTLRPKLVHETNIDFLCELVDILKVEVLEEQHSRRGESLVGLRPTFERILADVHERLTFRARTHIRDEIANYIPFNDDLDYPEKLKRSAESTSENNAADDNPDIFKTWYPPLEKTISCLSKLYRCLESEVFTGLAQEAVEVCSTSIQIAPFNIEFSVTQKELDFSHLLDHLRRLLRGQASLFEWSRTTSLARTLSPRILENQIDTKKELEKSLKATCEEYIMSVTKLVVDPLLSFVTKVTAVKVALYSGGQNQKLDSAMAKPLKDQAFATPDKVAELVQKVRTAIQEQLPVVISKMKLYLQNSSTRTILFKPIKTNIVEAHTQLQSLLQSEYTSEEIQIINMKSILDLQTELDNLL</sequence>
<evidence type="ECO:0000256" key="14">
    <source>
        <dbReference type="RuleBase" id="RU003422"/>
    </source>
</evidence>
<gene>
    <name evidence="18" type="ORF">TanjilG_26023</name>
</gene>
<dbReference type="GO" id="GO:0003697">
    <property type="term" value="F:single-stranded DNA binding"/>
    <property type="evidence" value="ECO:0007669"/>
    <property type="project" value="InterPro"/>
</dbReference>
<proteinExistence type="inferred from homology"/>
<keyword evidence="10" id="KW-0333">Golgi apparatus</keyword>
<dbReference type="Proteomes" id="UP000188354">
    <property type="component" value="Chromosome LG01"/>
</dbReference>
<protein>
    <recommendedName>
        <fullName evidence="5">Conserved oligomeric Golgi complex subunit 3</fullName>
    </recommendedName>
    <alternativeName>
        <fullName evidence="13">Component of oligomeric Golgi complex 3</fullName>
    </alternativeName>
</protein>
<evidence type="ECO:0000259" key="16">
    <source>
        <dbReference type="PROSITE" id="PS50162"/>
    </source>
</evidence>
<dbReference type="NCBIfam" id="TIGR02239">
    <property type="entry name" value="recomb_RAD51"/>
    <property type="match status" value="1"/>
</dbReference>
<keyword evidence="6" id="KW-0813">Transport</keyword>
<dbReference type="Gramene" id="OIW19324">
    <property type="protein sequence ID" value="OIW19324"/>
    <property type="gene ID" value="TanjilG_26023"/>
</dbReference>
<keyword evidence="12" id="KW-0539">Nucleus</keyword>
<dbReference type="FunFam" id="3.40.50.300:FF:000092">
    <property type="entry name" value="DNA repair protein Rad51 homolog"/>
    <property type="match status" value="1"/>
</dbReference>
<dbReference type="GO" id="GO:0140664">
    <property type="term" value="F:ATP-dependent DNA damage sensor activity"/>
    <property type="evidence" value="ECO:0007669"/>
    <property type="project" value="InterPro"/>
</dbReference>
<dbReference type="PROSITE" id="PS50162">
    <property type="entry name" value="RECA_2"/>
    <property type="match status" value="1"/>
</dbReference>
<dbReference type="GO" id="GO:0005634">
    <property type="term" value="C:nucleus"/>
    <property type="evidence" value="ECO:0007669"/>
    <property type="project" value="UniProtKB-SubCell"/>
</dbReference>
<dbReference type="CDD" id="cd19513">
    <property type="entry name" value="Rad51"/>
    <property type="match status" value="1"/>
</dbReference>
<dbReference type="Pfam" id="PF04136">
    <property type="entry name" value="COG3_N"/>
    <property type="match status" value="1"/>
</dbReference>
<feature type="domain" description="RecA family profile 1" evidence="16">
    <location>
        <begin position="101"/>
        <end position="272"/>
    </location>
</feature>
<evidence type="ECO:0000256" key="8">
    <source>
        <dbReference type="ARBA" id="ARBA00022840"/>
    </source>
</evidence>
<dbReference type="NCBIfam" id="NF003301">
    <property type="entry name" value="PRK04301.1"/>
    <property type="match status" value="1"/>
</dbReference>
<evidence type="ECO:0000256" key="1">
    <source>
        <dbReference type="ARBA" id="ARBA00004123"/>
    </source>
</evidence>
<dbReference type="STRING" id="3871.A0A1J7I2A7"/>
<evidence type="ECO:0000256" key="4">
    <source>
        <dbReference type="ARBA" id="ARBA00009936"/>
    </source>
</evidence>
<dbReference type="InterPro" id="IPR011941">
    <property type="entry name" value="DNA_recomb/repair_Rad51"/>
</dbReference>
<keyword evidence="7 14" id="KW-0547">Nucleotide-binding</keyword>
<keyword evidence="8 14" id="KW-0067">ATP-binding</keyword>
<dbReference type="InterPro" id="IPR007265">
    <property type="entry name" value="COG_su3"/>
</dbReference>
<dbReference type="GO" id="GO:0003690">
    <property type="term" value="F:double-stranded DNA binding"/>
    <property type="evidence" value="ECO:0007669"/>
    <property type="project" value="InterPro"/>
</dbReference>
<feature type="domain" description="RecA family profile 2" evidence="17">
    <location>
        <begin position="279"/>
        <end position="332"/>
    </location>
</feature>
<evidence type="ECO:0000256" key="12">
    <source>
        <dbReference type="ARBA" id="ARBA00023242"/>
    </source>
</evidence>
<accession>A0A1J7I2A7</accession>
<dbReference type="InterPro" id="IPR003593">
    <property type="entry name" value="AAA+_ATPase"/>
</dbReference>
<comment type="subcellular location">
    <subcellularLocation>
        <location evidence="2">Golgi apparatus membrane</location>
        <topology evidence="2">Peripheral membrane protein</topology>
    </subcellularLocation>
    <subcellularLocation>
        <location evidence="1">Nucleus</location>
    </subcellularLocation>
</comment>
<evidence type="ECO:0000256" key="15">
    <source>
        <dbReference type="SAM" id="MobiDB-lite"/>
    </source>
</evidence>
<dbReference type="InterPro" id="IPR010995">
    <property type="entry name" value="DNA_repair_Rad51/TF_NusA_a-hlx"/>
</dbReference>
<organism evidence="18 19">
    <name type="scientific">Lupinus angustifolius</name>
    <name type="common">Narrow-leaved blue lupine</name>
    <dbReference type="NCBI Taxonomy" id="3871"/>
    <lineage>
        <taxon>Eukaryota</taxon>
        <taxon>Viridiplantae</taxon>
        <taxon>Streptophyta</taxon>
        <taxon>Embryophyta</taxon>
        <taxon>Tracheophyta</taxon>
        <taxon>Spermatophyta</taxon>
        <taxon>Magnoliopsida</taxon>
        <taxon>eudicotyledons</taxon>
        <taxon>Gunneridae</taxon>
        <taxon>Pentapetalae</taxon>
        <taxon>rosids</taxon>
        <taxon>fabids</taxon>
        <taxon>Fabales</taxon>
        <taxon>Fabaceae</taxon>
        <taxon>Papilionoideae</taxon>
        <taxon>50 kb inversion clade</taxon>
        <taxon>genistoids sensu lato</taxon>
        <taxon>core genistoids</taxon>
        <taxon>Genisteae</taxon>
        <taxon>Lupinus</taxon>
    </lineage>
</organism>
<evidence type="ECO:0000256" key="3">
    <source>
        <dbReference type="ARBA" id="ARBA00007095"/>
    </source>
</evidence>
<dbReference type="Pfam" id="PF14520">
    <property type="entry name" value="HHH_5"/>
    <property type="match status" value="1"/>
</dbReference>
<dbReference type="InterPro" id="IPR013632">
    <property type="entry name" value="Rad51_C"/>
</dbReference>